<protein>
    <recommendedName>
        <fullName evidence="3">tRNA (adenine(58)-N(1))-methyltransferase non-catalytic subunit TRM6</fullName>
    </recommendedName>
    <alternativeName>
        <fullName evidence="6">tRNA(m1A58)-methyltransferase subunit TRM6</fullName>
    </alternativeName>
</protein>
<evidence type="ECO:0000313" key="9">
    <source>
        <dbReference type="Proteomes" id="UP001310594"/>
    </source>
</evidence>
<comment type="caution">
    <text evidence="8">The sequence shown here is derived from an EMBL/GenBank/DDBJ whole genome shotgun (WGS) entry which is preliminary data.</text>
</comment>
<feature type="region of interest" description="Disordered" evidence="7">
    <location>
        <begin position="250"/>
        <end position="278"/>
    </location>
</feature>
<keyword evidence="4" id="KW-0819">tRNA processing</keyword>
<evidence type="ECO:0000256" key="1">
    <source>
        <dbReference type="ARBA" id="ARBA00004123"/>
    </source>
</evidence>
<sequence>MASCHVKPNTWLFLRLPSETLKCLEIKPNTIIELGRLGSFAANSLLGRPYYYTYELLEKKDGEAQSRLRIVKPSELNAEITGDLEEGTSGNASPAPEEVLDKNNRLTVDSPSRQTLTQVDIEELKKTAAGQEIIDRILANHAGLDEKTVFSKAKYMLRKRSKYLKRFTVLPMEAGQLIDFLMEKEPGRILEMREETLGLIGVWSNVHVHGSEEVSRDGNGKRVGGGRWLVVDETGGLVVASLADRMGILRDDEDEEEGEQNGSTTANGHTNGDSDIDMNEALATNGATKPASHRDFPPPATTNTLTVLHAAVQPNLSLLKYFGYDSSSPNSAHALHTHLKTLSWLQLLHPEEDPTYREPPVVAEEEMKTWKSGKRGTYWKKRRRWERCQSIVDETREGGFEGLVVASVMDPVTILQHAVGLIRGGGTVVVYSATVEPLVRVMDLYSKERRTAYIQIIAKGEVLDTEDFPLDPRLLLAPTLQTSRIRDWQVLPGRTHPAMTSRGGSEGYVFTARRVMPLEGAVEARGNFGGRGKKRKGVVGEEAAEGNSAAGAAVPEG</sequence>
<dbReference type="GO" id="GO:0031515">
    <property type="term" value="C:tRNA (m1A) methyltransferase complex"/>
    <property type="evidence" value="ECO:0007669"/>
    <property type="project" value="InterPro"/>
</dbReference>
<dbReference type="Pfam" id="PF04189">
    <property type="entry name" value="Gcd10p"/>
    <property type="match status" value="1"/>
</dbReference>
<dbReference type="GO" id="GO:0030488">
    <property type="term" value="P:tRNA methylation"/>
    <property type="evidence" value="ECO:0007669"/>
    <property type="project" value="InterPro"/>
</dbReference>
<evidence type="ECO:0000256" key="4">
    <source>
        <dbReference type="ARBA" id="ARBA00022694"/>
    </source>
</evidence>
<dbReference type="Proteomes" id="UP001310594">
    <property type="component" value="Unassembled WGS sequence"/>
</dbReference>
<evidence type="ECO:0000256" key="3">
    <source>
        <dbReference type="ARBA" id="ARBA00021704"/>
    </source>
</evidence>
<proteinExistence type="inferred from homology"/>
<evidence type="ECO:0000256" key="6">
    <source>
        <dbReference type="ARBA" id="ARBA00032319"/>
    </source>
</evidence>
<evidence type="ECO:0000256" key="7">
    <source>
        <dbReference type="SAM" id="MobiDB-lite"/>
    </source>
</evidence>
<feature type="compositionally biased region" description="Polar residues" evidence="7">
    <location>
        <begin position="260"/>
        <end position="273"/>
    </location>
</feature>
<evidence type="ECO:0000313" key="8">
    <source>
        <dbReference type="EMBL" id="KAK5706593.1"/>
    </source>
</evidence>
<accession>A0AAN7WCP2</accession>
<comment type="subcellular location">
    <subcellularLocation>
        <location evidence="1">Nucleus</location>
    </subcellularLocation>
</comment>
<organism evidence="8 9">
    <name type="scientific">Elasticomyces elasticus</name>
    <dbReference type="NCBI Taxonomy" id="574655"/>
    <lineage>
        <taxon>Eukaryota</taxon>
        <taxon>Fungi</taxon>
        <taxon>Dikarya</taxon>
        <taxon>Ascomycota</taxon>
        <taxon>Pezizomycotina</taxon>
        <taxon>Dothideomycetes</taxon>
        <taxon>Dothideomycetidae</taxon>
        <taxon>Mycosphaerellales</taxon>
        <taxon>Teratosphaeriaceae</taxon>
        <taxon>Elasticomyces</taxon>
    </lineage>
</organism>
<dbReference type="PANTHER" id="PTHR12945">
    <property type="entry name" value="TRANSLATION INITIATION FACTOR EIF3-RELATED"/>
    <property type="match status" value="1"/>
</dbReference>
<evidence type="ECO:0000256" key="2">
    <source>
        <dbReference type="ARBA" id="ARBA00008320"/>
    </source>
</evidence>
<dbReference type="EMBL" id="JAVRQU010000002">
    <property type="protein sequence ID" value="KAK5706593.1"/>
    <property type="molecule type" value="Genomic_DNA"/>
</dbReference>
<comment type="similarity">
    <text evidence="2">Belongs to the TRM6/GCD10 family.</text>
</comment>
<feature type="region of interest" description="Disordered" evidence="7">
    <location>
        <begin position="530"/>
        <end position="557"/>
    </location>
</feature>
<gene>
    <name evidence="8" type="primary">TRM6</name>
    <name evidence="8" type="ORF">LTR97_001583</name>
</gene>
<keyword evidence="5" id="KW-0539">Nucleus</keyword>
<dbReference type="AlphaFoldDB" id="A0AAN7WCP2"/>
<dbReference type="GO" id="GO:0005634">
    <property type="term" value="C:nucleus"/>
    <property type="evidence" value="ECO:0007669"/>
    <property type="project" value="UniProtKB-SubCell"/>
</dbReference>
<feature type="compositionally biased region" description="Low complexity" evidence="7">
    <location>
        <begin position="545"/>
        <end position="557"/>
    </location>
</feature>
<dbReference type="PANTHER" id="PTHR12945:SF0">
    <property type="entry name" value="TRNA (ADENINE(58)-N(1))-METHYLTRANSFERASE NON-CATALYTIC SUBUNIT TRM6"/>
    <property type="match status" value="1"/>
</dbReference>
<feature type="region of interest" description="Disordered" evidence="7">
    <location>
        <begin position="80"/>
        <end position="105"/>
    </location>
</feature>
<reference evidence="8" key="1">
    <citation type="submission" date="2023-08" db="EMBL/GenBank/DDBJ databases">
        <title>Black Yeasts Isolated from many extreme environments.</title>
        <authorList>
            <person name="Coleine C."/>
            <person name="Stajich J.E."/>
            <person name="Selbmann L."/>
        </authorList>
    </citation>
    <scope>NUCLEOTIDE SEQUENCE</scope>
    <source>
        <strain evidence="8">CCFEE 5810</strain>
    </source>
</reference>
<evidence type="ECO:0000256" key="5">
    <source>
        <dbReference type="ARBA" id="ARBA00023242"/>
    </source>
</evidence>
<name>A0AAN7WCP2_9PEZI</name>
<dbReference type="InterPro" id="IPR017423">
    <property type="entry name" value="TRM6"/>
</dbReference>